<reference evidence="3 4" key="1">
    <citation type="submission" date="2020-08" db="EMBL/GenBank/DDBJ databases">
        <title>Genomic Encyclopedia of Type Strains, Phase III (KMG-III): the genomes of soil and plant-associated and newly described type strains.</title>
        <authorList>
            <person name="Whitman W."/>
        </authorList>
    </citation>
    <scope>NUCLEOTIDE SEQUENCE [LARGE SCALE GENOMIC DNA]</scope>
    <source>
        <strain evidence="3 4">CECT 3303</strain>
    </source>
</reference>
<accession>A0A841D152</accession>
<feature type="domain" description="Orc1-like AAA ATPase" evidence="2">
    <location>
        <begin position="3"/>
        <end position="117"/>
    </location>
</feature>
<evidence type="ECO:0000313" key="3">
    <source>
        <dbReference type="EMBL" id="MBB5962244.1"/>
    </source>
</evidence>
<comment type="caution">
    <text evidence="3">The sequence shown here is derived from an EMBL/GenBank/DDBJ whole genome shotgun (WGS) entry which is preliminary data.</text>
</comment>
<gene>
    <name evidence="3" type="ORF">FHS22_001503</name>
</gene>
<dbReference type="Pfam" id="PF13191">
    <property type="entry name" value="AAA_16"/>
    <property type="match status" value="1"/>
</dbReference>
<evidence type="ECO:0008006" key="5">
    <source>
        <dbReference type="Google" id="ProtNLM"/>
    </source>
</evidence>
<dbReference type="AlphaFoldDB" id="A0A841D152"/>
<dbReference type="Gene3D" id="3.40.50.300">
    <property type="entry name" value="P-loop containing nucleotide triphosphate hydrolases"/>
    <property type="match status" value="1"/>
</dbReference>
<dbReference type="SUPFAM" id="SSF52540">
    <property type="entry name" value="P-loop containing nucleoside triphosphate hydrolases"/>
    <property type="match status" value="1"/>
</dbReference>
<evidence type="ECO:0000313" key="4">
    <source>
        <dbReference type="Proteomes" id="UP000562352"/>
    </source>
</evidence>
<evidence type="ECO:0000259" key="2">
    <source>
        <dbReference type="Pfam" id="PF13191"/>
    </source>
</evidence>
<dbReference type="InterPro" id="IPR041664">
    <property type="entry name" value="AAA_16"/>
</dbReference>
<dbReference type="InterPro" id="IPR004256">
    <property type="entry name" value="DUF234"/>
</dbReference>
<name>A0A841D152_PLAVE</name>
<proteinExistence type="predicted"/>
<dbReference type="PANTHER" id="PTHR34704">
    <property type="entry name" value="ATPASE"/>
    <property type="match status" value="1"/>
</dbReference>
<protein>
    <recommendedName>
        <fullName evidence="5">DUF234 domain-containing protein</fullName>
    </recommendedName>
</protein>
<dbReference type="Proteomes" id="UP000562352">
    <property type="component" value="Unassembled WGS sequence"/>
</dbReference>
<dbReference type="PANTHER" id="PTHR34704:SF1">
    <property type="entry name" value="ATPASE"/>
    <property type="match status" value="1"/>
</dbReference>
<dbReference type="RefSeq" id="WP_184939556.1">
    <property type="nucleotide sequence ID" value="NZ_BAAAWZ010000001.1"/>
</dbReference>
<dbReference type="Pfam" id="PF03008">
    <property type="entry name" value="DUF234"/>
    <property type="match status" value="1"/>
</dbReference>
<sequence length="486" mass="51562">MGRFIERAAELGRLQRVLAKVESGRAGRPGRAVLVRGARQVGKSRLVEEFARRAGVPYVFYSAARGAPDRQIRDFLSAGAASGLPGASSLAGRSAGSWEEALETMADAVPRDSPSLVVLDGLPLLLAGDPGLEGTLQVVFARELSRRPVMLVLIGSDLAVMEAVNQPGRPFYMRAAELVVHPLTPAEVATALELPATEAVDAHLVSGGLPMICASWPDGLAVREYLRLALDDPASALVVAGERVLAAELAPDAQARAVLDAVGAGLRTHSAIGRAVPEVPRASLNRALQLLVDRRLVAADLPLGTRPSRETRYRVAGTHLGFWLPFVGPRLPEIERGRGDLALARVLRSWDAWRGAAVTPLVRESLRRMPGLPRGTGEIGGYWTRTGDPEIDIVGTDRGPVGERITLVGAVTWREDRPFDRHDLSELIVRRSKLPGAGAGVPLLAVSRSGTTTAEVTLVTPGDLVAAWLPRESPPPGSARPPGTAG</sequence>
<organism evidence="3 4">
    <name type="scientific">Planomonospora venezuelensis</name>
    <dbReference type="NCBI Taxonomy" id="1999"/>
    <lineage>
        <taxon>Bacteria</taxon>
        <taxon>Bacillati</taxon>
        <taxon>Actinomycetota</taxon>
        <taxon>Actinomycetes</taxon>
        <taxon>Streptosporangiales</taxon>
        <taxon>Streptosporangiaceae</taxon>
        <taxon>Planomonospora</taxon>
    </lineage>
</organism>
<dbReference type="EMBL" id="JACHJJ010000003">
    <property type="protein sequence ID" value="MBB5962244.1"/>
    <property type="molecule type" value="Genomic_DNA"/>
</dbReference>
<dbReference type="InterPro" id="IPR027417">
    <property type="entry name" value="P-loop_NTPase"/>
</dbReference>
<evidence type="ECO:0000259" key="1">
    <source>
        <dbReference type="Pfam" id="PF03008"/>
    </source>
</evidence>
<feature type="domain" description="DUF234" evidence="1">
    <location>
        <begin position="323"/>
        <end position="398"/>
    </location>
</feature>
<keyword evidence="4" id="KW-1185">Reference proteome</keyword>